<dbReference type="SUPFAM" id="SSF53187">
    <property type="entry name" value="Zn-dependent exopeptidases"/>
    <property type="match status" value="1"/>
</dbReference>
<protein>
    <submittedName>
        <fullName evidence="1">N-formylglutamate amidohydrolase</fullName>
    </submittedName>
</protein>
<sequence>MEALPGVYRLWRPAQQTLPLVLASPHSGRLYPESFLAEARLDAHTLRRSEDCFVDEIFAEAAELGTPLLAAEFPRAYVDPNREPYELDPGMFEGPVPPYVNSRSARVAAGLGTIARIVATGEEIYRRKLRFGEALERVERCYRPYHAALQSLVAETRERFGYCILLDCHSMPSIDLPPEAAAGGRLDMILGDCHGSACAPALTEQAESTLTMLGYLVGRNAPYAGGYTTRHYGRPERGVHALQIELNRSLYMDEHRLRRRPYLATLAQHMRRLTAALAHVPAERLHRGRR</sequence>
<comment type="caution">
    <text evidence="1">The sequence shown here is derived from an EMBL/GenBank/DDBJ whole genome shotgun (WGS) entry which is preliminary data.</text>
</comment>
<reference evidence="2" key="1">
    <citation type="journal article" date="2019" name="Int. J. Syst. Evol. Microbiol.">
        <title>The Global Catalogue of Microorganisms (GCM) 10K type strain sequencing project: providing services to taxonomists for standard genome sequencing and annotation.</title>
        <authorList>
            <consortium name="The Broad Institute Genomics Platform"/>
            <consortium name="The Broad Institute Genome Sequencing Center for Infectious Disease"/>
            <person name="Wu L."/>
            <person name="Ma J."/>
        </authorList>
    </citation>
    <scope>NUCLEOTIDE SEQUENCE [LARGE SCALE GENOMIC DNA]</scope>
    <source>
        <strain evidence="2">CGMCC 1.16275</strain>
    </source>
</reference>
<gene>
    <name evidence="1" type="ORF">ACFQPS_06950</name>
</gene>
<dbReference type="EMBL" id="JBHTCM010000007">
    <property type="protein sequence ID" value="MFC7332897.1"/>
    <property type="molecule type" value="Genomic_DNA"/>
</dbReference>
<proteinExistence type="predicted"/>
<dbReference type="RefSeq" id="WP_377357673.1">
    <property type="nucleotide sequence ID" value="NZ_JBHTCM010000007.1"/>
</dbReference>
<keyword evidence="2" id="KW-1185">Reference proteome</keyword>
<dbReference type="Proteomes" id="UP001596456">
    <property type="component" value="Unassembled WGS sequence"/>
</dbReference>
<dbReference type="Pfam" id="PF05013">
    <property type="entry name" value="FGase"/>
    <property type="match status" value="1"/>
</dbReference>
<dbReference type="Gene3D" id="3.40.630.40">
    <property type="entry name" value="Zn-dependent exopeptidases"/>
    <property type="match status" value="1"/>
</dbReference>
<name>A0ABW2KUQ4_9PROT</name>
<evidence type="ECO:0000313" key="1">
    <source>
        <dbReference type="EMBL" id="MFC7332897.1"/>
    </source>
</evidence>
<evidence type="ECO:0000313" key="2">
    <source>
        <dbReference type="Proteomes" id="UP001596456"/>
    </source>
</evidence>
<accession>A0ABW2KUQ4</accession>
<organism evidence="1 2">
    <name type="scientific">Rhodocista pekingensis</name>
    <dbReference type="NCBI Taxonomy" id="201185"/>
    <lineage>
        <taxon>Bacteria</taxon>
        <taxon>Pseudomonadati</taxon>
        <taxon>Pseudomonadota</taxon>
        <taxon>Alphaproteobacteria</taxon>
        <taxon>Rhodospirillales</taxon>
        <taxon>Azospirillaceae</taxon>
        <taxon>Rhodocista</taxon>
    </lineage>
</organism>
<dbReference type="InterPro" id="IPR007709">
    <property type="entry name" value="N-FG_amidohydro"/>
</dbReference>